<feature type="signal peptide" evidence="1">
    <location>
        <begin position="1"/>
        <end position="18"/>
    </location>
</feature>
<dbReference type="PROSITE" id="PS51257">
    <property type="entry name" value="PROKAR_LIPOPROTEIN"/>
    <property type="match status" value="1"/>
</dbReference>
<name>A0ABS0HS40_9HYPH</name>
<keyword evidence="3" id="KW-1185">Reference proteome</keyword>
<accession>A0ABS0HS40</accession>
<evidence type="ECO:0000256" key="1">
    <source>
        <dbReference type="SAM" id="SignalP"/>
    </source>
</evidence>
<dbReference type="Proteomes" id="UP000611708">
    <property type="component" value="Unassembled WGS sequence"/>
</dbReference>
<dbReference type="EMBL" id="JADQDN010000004">
    <property type="protein sequence ID" value="MBF9196302.1"/>
    <property type="molecule type" value="Genomic_DNA"/>
</dbReference>
<organism evidence="2 3">
    <name type="scientific">Microvirga terrestris</name>
    <dbReference type="NCBI Taxonomy" id="2791024"/>
    <lineage>
        <taxon>Bacteria</taxon>
        <taxon>Pseudomonadati</taxon>
        <taxon>Pseudomonadota</taxon>
        <taxon>Alphaproteobacteria</taxon>
        <taxon>Hyphomicrobiales</taxon>
        <taxon>Methylobacteriaceae</taxon>
        <taxon>Microvirga</taxon>
    </lineage>
</organism>
<evidence type="ECO:0000313" key="2">
    <source>
        <dbReference type="EMBL" id="MBF9196302.1"/>
    </source>
</evidence>
<feature type="chain" id="PRO_5045873490" description="Surface antigen domain-containing protein" evidence="1">
    <location>
        <begin position="19"/>
        <end position="252"/>
    </location>
</feature>
<evidence type="ECO:0000313" key="3">
    <source>
        <dbReference type="Proteomes" id="UP000611708"/>
    </source>
</evidence>
<protein>
    <recommendedName>
        <fullName evidence="4">Surface antigen domain-containing protein</fullName>
    </recommendedName>
</protein>
<reference evidence="2 3" key="1">
    <citation type="submission" date="2020-11" db="EMBL/GenBank/DDBJ databases">
        <authorList>
            <person name="Kim M.K."/>
        </authorList>
    </citation>
    <scope>NUCLEOTIDE SEQUENCE [LARGE SCALE GENOMIC DNA]</scope>
    <source>
        <strain evidence="2 3">BT290</strain>
    </source>
</reference>
<keyword evidence="1" id="KW-0732">Signal</keyword>
<comment type="caution">
    <text evidence="2">The sequence shown here is derived from an EMBL/GenBank/DDBJ whole genome shotgun (WGS) entry which is preliminary data.</text>
</comment>
<sequence>MIRIATGAAALAMMFMLAACNQTGAGSAAISAATALDPTGLSGTAIGLAESAQPERDPDPKDMDFSSFAPRLSDIAAGNMAGPDYLREFDKQASQMMAEQAADTARSVGQEAIDGVLSGGLSLAGAGPSLAMQGLRGSMLAGQLAAARGQINASVAQGEAQRAAEQFLPNGDRPAEARAVLSIIDRPVGSNASWKNPETGASGRVTLKSRDRNSFGGLDCRILTREATSSRTGRISEMLACRNKGEWYDFSY</sequence>
<evidence type="ECO:0008006" key="4">
    <source>
        <dbReference type="Google" id="ProtNLM"/>
    </source>
</evidence>
<dbReference type="RefSeq" id="WP_196263686.1">
    <property type="nucleotide sequence ID" value="NZ_JADQDN010000004.1"/>
</dbReference>
<gene>
    <name evidence="2" type="ORF">I2H36_09640</name>
</gene>
<proteinExistence type="predicted"/>